<dbReference type="Gene3D" id="2.130.10.10">
    <property type="entry name" value="YVTN repeat-like/Quinoprotein amine dehydrogenase"/>
    <property type="match status" value="3"/>
</dbReference>
<dbReference type="Pfam" id="PF02012">
    <property type="entry name" value="BNR"/>
    <property type="match status" value="1"/>
</dbReference>
<gene>
    <name evidence="2" type="ORF">JGI1_01254</name>
</gene>
<dbReference type="InterPro" id="IPR015943">
    <property type="entry name" value="WD40/YVTN_repeat-like_dom_sf"/>
</dbReference>
<evidence type="ECO:0000259" key="1">
    <source>
        <dbReference type="Pfam" id="PF13860"/>
    </source>
</evidence>
<dbReference type="Pfam" id="PF13860">
    <property type="entry name" value="FlgD_ig"/>
    <property type="match status" value="1"/>
</dbReference>
<protein>
    <submittedName>
        <fullName evidence="2">Por secretion system C-terminal sorting domain-containing protein</fullName>
    </submittedName>
</protein>
<feature type="domain" description="FlgD/Vpr Ig-like" evidence="1">
    <location>
        <begin position="426"/>
        <end position="492"/>
    </location>
</feature>
<dbReference type="InterPro" id="IPR002860">
    <property type="entry name" value="BNR_rpt"/>
</dbReference>
<dbReference type="EMBL" id="FAOO01000007">
    <property type="protein sequence ID" value="CUU05437.1"/>
    <property type="molecule type" value="Genomic_DNA"/>
</dbReference>
<dbReference type="RefSeq" id="WP_140944996.1">
    <property type="nucleotide sequence ID" value="NZ_FAOO01000007.1"/>
</dbReference>
<sequence length="503" mass="56852">MRWNTLLIIFALNFSLAQIKLSYKLDSTDFSDLPAGNVVTNISICDDKVWIGTSKGLSRTTDGGKTWKNYYNTPEFGTSKISAIACSGETVWVAIARTVKIENNEFPEGLGLLYSTDGGETWTRVNQPIDNRIDTIEIYGINKLKALPITTTINNITYDIALTKDAIFIASFAGGLRKSTDMGRTWQRVVLPPDNLNQINPGLDLNFELNPVKNYNHRVFSVIAVDDSILWVGTANGINKSTDGGKSWVKFNHQNQTNPISGNFVVALGNQKVKRATMEEENIIWGATINANDPDEFKALSYSRDGGNSWKTTLIGEFVHNIAFKDSIVYAVSDNGFWRSNDFGDSWERYTRMTNIFTRQEIYTTVFYSVGVQADTVWIGSADGLVKFIDSDTKKWEVIRAYEKVYNSDKTYAYPNPFSPLNEVTRIHYAVDRNNSNVTIEIFDFSMRKIRTVVRNAVRNGPREFDEIWNGRDESGNVVPNGVYFYRVKIDNKEVYGKILVIQ</sequence>
<accession>A0A0S4N6D2</accession>
<evidence type="ECO:0000313" key="2">
    <source>
        <dbReference type="EMBL" id="CUU05437.1"/>
    </source>
</evidence>
<dbReference type="CDD" id="cd15482">
    <property type="entry name" value="Sialidase_non-viral"/>
    <property type="match status" value="1"/>
</dbReference>
<reference evidence="3" key="1">
    <citation type="submission" date="2015-11" db="EMBL/GenBank/DDBJ databases">
        <authorList>
            <person name="Varghese N."/>
        </authorList>
    </citation>
    <scope>NUCLEOTIDE SEQUENCE [LARGE SCALE GENOMIC DNA]</scope>
</reference>
<organism evidence="2 3">
    <name type="scientific">Candidatus Thermokryptus mobilis</name>
    <dbReference type="NCBI Taxonomy" id="1643428"/>
    <lineage>
        <taxon>Bacteria</taxon>
        <taxon>Pseudomonadati</taxon>
        <taxon>Candidatus Kryptoniota</taxon>
        <taxon>Candidatus Thermokryptus</taxon>
    </lineage>
</organism>
<name>A0A0S4N6D2_9BACT</name>
<dbReference type="Gene3D" id="2.60.40.4070">
    <property type="match status" value="1"/>
</dbReference>
<keyword evidence="3" id="KW-1185">Reference proteome</keyword>
<dbReference type="STRING" id="1643428.GCA_001442855_01227"/>
<dbReference type="AlphaFoldDB" id="A0A0S4N6D2"/>
<proteinExistence type="predicted"/>
<dbReference type="SUPFAM" id="SSF110296">
    <property type="entry name" value="Oligoxyloglucan reducing end-specific cellobiohydrolase"/>
    <property type="match status" value="1"/>
</dbReference>
<dbReference type="OrthoDB" id="9813742at2"/>
<dbReference type="Proteomes" id="UP000320623">
    <property type="component" value="Unassembled WGS sequence"/>
</dbReference>
<dbReference type="InterPro" id="IPR025965">
    <property type="entry name" value="FlgD/Vpr_Ig-like"/>
</dbReference>
<evidence type="ECO:0000313" key="3">
    <source>
        <dbReference type="Proteomes" id="UP000320623"/>
    </source>
</evidence>